<dbReference type="Gene3D" id="1.20.1530.20">
    <property type="match status" value="1"/>
</dbReference>
<comment type="subcellular location">
    <subcellularLocation>
        <location evidence="1">Membrane</location>
        <topology evidence="1">Multi-pass membrane protein</topology>
    </subcellularLocation>
</comment>
<dbReference type="Proteomes" id="UP001169027">
    <property type="component" value="Unassembled WGS sequence"/>
</dbReference>
<feature type="transmembrane region" description="Helical" evidence="11">
    <location>
        <begin position="116"/>
        <end position="137"/>
    </location>
</feature>
<reference evidence="14" key="1">
    <citation type="submission" date="2023-06" db="EMBL/GenBank/DDBJ databases">
        <authorList>
            <person name="Jiang Y."/>
            <person name="Liu Q."/>
        </authorList>
    </citation>
    <scope>NUCLEOTIDE SEQUENCE</scope>
    <source>
        <strain evidence="14">CGMCC 1.12090</strain>
    </source>
</reference>
<dbReference type="InterPro" id="IPR036721">
    <property type="entry name" value="RCK_C_sf"/>
</dbReference>
<dbReference type="NCBIfam" id="TIGR00932">
    <property type="entry name" value="2a37"/>
    <property type="match status" value="1"/>
</dbReference>
<protein>
    <submittedName>
        <fullName evidence="14">Monovalent cation:proton antiporter-2 (CPA2) family protein</fullName>
    </submittedName>
</protein>
<dbReference type="PROSITE" id="PS51201">
    <property type="entry name" value="RCK_N"/>
    <property type="match status" value="1"/>
</dbReference>
<keyword evidence="5" id="KW-0633">Potassium transport</keyword>
<keyword evidence="4" id="KW-0050">Antiport</keyword>
<dbReference type="Pfam" id="PF02080">
    <property type="entry name" value="TrkA_C"/>
    <property type="match status" value="1"/>
</dbReference>
<feature type="transmembrane region" description="Helical" evidence="11">
    <location>
        <begin position="300"/>
        <end position="323"/>
    </location>
</feature>
<feature type="transmembrane region" description="Helical" evidence="11">
    <location>
        <begin position="53"/>
        <end position="72"/>
    </location>
</feature>
<feature type="transmembrane region" description="Helical" evidence="11">
    <location>
        <begin position="84"/>
        <end position="110"/>
    </location>
</feature>
<dbReference type="InterPro" id="IPR004771">
    <property type="entry name" value="K/H_exchanger"/>
</dbReference>
<evidence type="ECO:0000256" key="2">
    <source>
        <dbReference type="ARBA" id="ARBA00005551"/>
    </source>
</evidence>
<evidence type="ECO:0000259" key="12">
    <source>
        <dbReference type="PROSITE" id="PS51201"/>
    </source>
</evidence>
<evidence type="ECO:0000256" key="7">
    <source>
        <dbReference type="ARBA" id="ARBA00022958"/>
    </source>
</evidence>
<dbReference type="SUPFAM" id="SSF51735">
    <property type="entry name" value="NAD(P)-binding Rossmann-fold domains"/>
    <property type="match status" value="1"/>
</dbReference>
<organism evidence="14 15">
    <name type="scientific">Variovorax ginsengisoli</name>
    <dbReference type="NCBI Taxonomy" id="363844"/>
    <lineage>
        <taxon>Bacteria</taxon>
        <taxon>Pseudomonadati</taxon>
        <taxon>Pseudomonadota</taxon>
        <taxon>Betaproteobacteria</taxon>
        <taxon>Burkholderiales</taxon>
        <taxon>Comamonadaceae</taxon>
        <taxon>Variovorax</taxon>
    </lineage>
</organism>
<dbReference type="Gene3D" id="3.30.70.1450">
    <property type="entry name" value="Regulator of K+ conductance, C-terminal domain"/>
    <property type="match status" value="1"/>
</dbReference>
<dbReference type="InterPro" id="IPR003148">
    <property type="entry name" value="RCK_N"/>
</dbReference>
<feature type="domain" description="RCK C-terminal" evidence="13">
    <location>
        <begin position="577"/>
        <end position="661"/>
    </location>
</feature>
<dbReference type="RefSeq" id="WP_301803876.1">
    <property type="nucleotide sequence ID" value="NZ_JAUJZH010000002.1"/>
</dbReference>
<proteinExistence type="inferred from homology"/>
<evidence type="ECO:0000256" key="11">
    <source>
        <dbReference type="SAM" id="Phobius"/>
    </source>
</evidence>
<sequence>MSSLDLTLMYLLAAVIGVVVCRLLRLPPMLGYLSAGVLIGPHALALAQNSEGIRHLGEFGVVFLMFVIGLEFSLPKLRAMRRHVFGLGLLQVMLTISVATAGALLLSHWLPPAWRLHWQAALVFSGALTMSSTAIVVKLMAERLEIDSEHGKRVMGVLLFQDLAVVPLLVLIPALGAPPETLLKALSFALLKAGFLIGVLLYGGPRVMRWWLTLVARRRSEELFMLNLLLVTLGLAWLTELAGLSLALGAFVAGMLVSETEFKHQVETDIRPFHDVLLGLFFITIGMSLDWHVVVERWALVAALLLLPLAFKLVLVTALARALGATAGVSLRTGLYLAQAGEFGFVLLALAQGQDLLPAWLANPVLASMVLSMLSTPFIIMYSNRIVRKLVASDWLQQSLQMTTIARKTINTARHVIICGYGRCGQNLARMLEREGIPYLALDLDPDRVRQAAAAGDSVVFGDASRLQALMAAGLARASALVVTYQDVPGALKVLANARAHAPQVPVIVRTQDDRDLEKLQAAGATEVVPEAIEGSLMLASHALALVGVPMRRVIRVVQDQRDARYNLLRGYFHGADDDNADEIDHERLNTFTLTAGARAIGQPLARLALGGLDVRVASLRRRDGKAADADDDTVLADGDTLVLSGKPGALAVAIDKLQKG</sequence>
<evidence type="ECO:0000256" key="9">
    <source>
        <dbReference type="ARBA" id="ARBA00023065"/>
    </source>
</evidence>
<keyword evidence="9" id="KW-0406">Ion transport</keyword>
<comment type="caution">
    <text evidence="14">The sequence shown here is derived from an EMBL/GenBank/DDBJ whole genome shotgun (WGS) entry which is preliminary data.</text>
</comment>
<evidence type="ECO:0000313" key="14">
    <source>
        <dbReference type="EMBL" id="MDO1531363.1"/>
    </source>
</evidence>
<evidence type="ECO:0000259" key="13">
    <source>
        <dbReference type="PROSITE" id="PS51202"/>
    </source>
</evidence>
<evidence type="ECO:0000256" key="3">
    <source>
        <dbReference type="ARBA" id="ARBA00022448"/>
    </source>
</evidence>
<keyword evidence="7" id="KW-0630">Potassium</keyword>
<dbReference type="InterPro" id="IPR038770">
    <property type="entry name" value="Na+/solute_symporter_sf"/>
</dbReference>
<accession>A0ABT8RYL6</accession>
<dbReference type="Pfam" id="PF02254">
    <property type="entry name" value="TrkA_N"/>
    <property type="match status" value="1"/>
</dbReference>
<dbReference type="Gene3D" id="3.40.50.720">
    <property type="entry name" value="NAD(P)-binding Rossmann-like Domain"/>
    <property type="match status" value="1"/>
</dbReference>
<feature type="domain" description="RCK N-terminal" evidence="12">
    <location>
        <begin position="413"/>
        <end position="530"/>
    </location>
</feature>
<dbReference type="InterPro" id="IPR006153">
    <property type="entry name" value="Cation/H_exchanger_TM"/>
</dbReference>
<name>A0ABT8RYL6_9BURK</name>
<keyword evidence="10 11" id="KW-0472">Membrane</keyword>
<feature type="transmembrane region" description="Helical" evidence="11">
    <location>
        <begin position="157"/>
        <end position="176"/>
    </location>
</feature>
<dbReference type="PANTHER" id="PTHR46157">
    <property type="entry name" value="K(+) EFFLUX ANTIPORTER 3, CHLOROPLASTIC"/>
    <property type="match status" value="1"/>
</dbReference>
<evidence type="ECO:0000256" key="8">
    <source>
        <dbReference type="ARBA" id="ARBA00022989"/>
    </source>
</evidence>
<comment type="similarity">
    <text evidence="2">Belongs to the monovalent cation:proton antiporter 2 (CPA2) transporter (TC 2.A.37) family.</text>
</comment>
<evidence type="ECO:0000256" key="6">
    <source>
        <dbReference type="ARBA" id="ARBA00022692"/>
    </source>
</evidence>
<keyword evidence="6 11" id="KW-0812">Transmembrane</keyword>
<feature type="transmembrane region" description="Helical" evidence="11">
    <location>
        <begin position="359"/>
        <end position="380"/>
    </location>
</feature>
<evidence type="ECO:0000256" key="10">
    <source>
        <dbReference type="ARBA" id="ARBA00023136"/>
    </source>
</evidence>
<dbReference type="EMBL" id="JAUKVY010000002">
    <property type="protein sequence ID" value="MDO1531363.1"/>
    <property type="molecule type" value="Genomic_DNA"/>
</dbReference>
<gene>
    <name evidence="14" type="ORF">Q2T77_03600</name>
</gene>
<dbReference type="InterPro" id="IPR036291">
    <property type="entry name" value="NAD(P)-bd_dom_sf"/>
</dbReference>
<dbReference type="SUPFAM" id="SSF116726">
    <property type="entry name" value="TrkA C-terminal domain-like"/>
    <property type="match status" value="1"/>
</dbReference>
<dbReference type="Pfam" id="PF00999">
    <property type="entry name" value="Na_H_Exchanger"/>
    <property type="match status" value="1"/>
</dbReference>
<dbReference type="PROSITE" id="PS51202">
    <property type="entry name" value="RCK_C"/>
    <property type="match status" value="1"/>
</dbReference>
<feature type="transmembrane region" description="Helical" evidence="11">
    <location>
        <begin position="223"/>
        <end position="238"/>
    </location>
</feature>
<keyword evidence="8 11" id="KW-1133">Transmembrane helix</keyword>
<evidence type="ECO:0000256" key="1">
    <source>
        <dbReference type="ARBA" id="ARBA00004141"/>
    </source>
</evidence>
<feature type="transmembrane region" description="Helical" evidence="11">
    <location>
        <begin position="182"/>
        <end position="202"/>
    </location>
</feature>
<feature type="transmembrane region" description="Helical" evidence="11">
    <location>
        <begin position="6"/>
        <end position="24"/>
    </location>
</feature>
<evidence type="ECO:0000256" key="4">
    <source>
        <dbReference type="ARBA" id="ARBA00022449"/>
    </source>
</evidence>
<evidence type="ECO:0000256" key="5">
    <source>
        <dbReference type="ARBA" id="ARBA00022538"/>
    </source>
</evidence>
<feature type="transmembrane region" description="Helical" evidence="11">
    <location>
        <begin position="335"/>
        <end position="353"/>
    </location>
</feature>
<keyword evidence="3" id="KW-0813">Transport</keyword>
<dbReference type="PANTHER" id="PTHR46157:SF4">
    <property type="entry name" value="K(+) EFFLUX ANTIPORTER 3, CHLOROPLASTIC"/>
    <property type="match status" value="1"/>
</dbReference>
<dbReference type="InterPro" id="IPR006037">
    <property type="entry name" value="RCK_C"/>
</dbReference>
<keyword evidence="15" id="KW-1185">Reference proteome</keyword>
<evidence type="ECO:0000313" key="15">
    <source>
        <dbReference type="Proteomes" id="UP001169027"/>
    </source>
</evidence>